<organism evidence="2 3">
    <name type="scientific">Pseudomonas fluorescens</name>
    <dbReference type="NCBI Taxonomy" id="294"/>
    <lineage>
        <taxon>Bacteria</taxon>
        <taxon>Pseudomonadati</taxon>
        <taxon>Pseudomonadota</taxon>
        <taxon>Gammaproteobacteria</taxon>
        <taxon>Pseudomonadales</taxon>
        <taxon>Pseudomonadaceae</taxon>
        <taxon>Pseudomonas</taxon>
    </lineage>
</organism>
<reference evidence="2 3" key="1">
    <citation type="submission" date="2015-05" db="EMBL/GenBank/DDBJ databases">
        <title>A genomic and transcriptomic approach to investigate the blue pigment phenotype in Pseudomonas fluorescens.</title>
        <authorList>
            <person name="Andreani N.A."/>
            <person name="Cardazzo B."/>
        </authorList>
    </citation>
    <scope>NUCLEOTIDE SEQUENCE [LARGE SCALE GENOMIC DNA]</scope>
    <source>
        <strain evidence="2 3">Ps_22</strain>
    </source>
</reference>
<proteinExistence type="predicted"/>
<dbReference type="EMBL" id="LCYA01000121">
    <property type="protein sequence ID" value="KWV85823.1"/>
    <property type="molecule type" value="Genomic_DNA"/>
</dbReference>
<comment type="caution">
    <text evidence="2">The sequence shown here is derived from an EMBL/GenBank/DDBJ whole genome shotgun (WGS) entry which is preliminary data.</text>
</comment>
<dbReference type="PATRIC" id="fig|294.194.peg.5148"/>
<gene>
    <name evidence="2" type="ORF">PFLmoz3_04646</name>
</gene>
<sequence length="56" mass="6081">MGIPRRDESELTRMLAVTSNAPIKNRLLMVVAFKGSTPGQGKTGRKLTMQSACQGF</sequence>
<dbReference type="Proteomes" id="UP000061348">
    <property type="component" value="Unassembled WGS sequence"/>
</dbReference>
<accession>A0A109LDV9</accession>
<evidence type="ECO:0000256" key="1">
    <source>
        <dbReference type="SAM" id="MobiDB-lite"/>
    </source>
</evidence>
<protein>
    <submittedName>
        <fullName evidence="2">Uncharacterized protein</fullName>
    </submittedName>
</protein>
<evidence type="ECO:0000313" key="2">
    <source>
        <dbReference type="EMBL" id="KWV85823.1"/>
    </source>
</evidence>
<evidence type="ECO:0000313" key="3">
    <source>
        <dbReference type="Proteomes" id="UP000061348"/>
    </source>
</evidence>
<feature type="region of interest" description="Disordered" evidence="1">
    <location>
        <begin position="37"/>
        <end position="56"/>
    </location>
</feature>
<dbReference type="AlphaFoldDB" id="A0A109LDV9"/>
<name>A0A109LDV9_PSEFL</name>